<evidence type="ECO:0000313" key="4">
    <source>
        <dbReference type="EMBL" id="MBE2999186.1"/>
    </source>
</evidence>
<protein>
    <submittedName>
        <fullName evidence="4">NADAR family protein</fullName>
    </submittedName>
</protein>
<feature type="domain" description="NADAR" evidence="3">
    <location>
        <begin position="29"/>
        <end position="187"/>
    </location>
</feature>
<organism evidence="4 5">
    <name type="scientific">Nocardiopsis coralli</name>
    <dbReference type="NCBI Taxonomy" id="2772213"/>
    <lineage>
        <taxon>Bacteria</taxon>
        <taxon>Bacillati</taxon>
        <taxon>Actinomycetota</taxon>
        <taxon>Actinomycetes</taxon>
        <taxon>Streptosporangiales</taxon>
        <taxon>Nocardiopsidaceae</taxon>
        <taxon>Nocardiopsis</taxon>
    </lineage>
</organism>
<dbReference type="Gene3D" id="1.10.357.40">
    <property type="entry name" value="YbiA-like"/>
    <property type="match status" value="1"/>
</dbReference>
<gene>
    <name evidence="4" type="ORF">IDM40_10790</name>
</gene>
<name>A0ABR9P5R9_9ACTN</name>
<evidence type="ECO:0000259" key="3">
    <source>
        <dbReference type="Pfam" id="PF08719"/>
    </source>
</evidence>
<dbReference type="Pfam" id="PF08719">
    <property type="entry name" value="NADAR"/>
    <property type="match status" value="1"/>
</dbReference>
<dbReference type="EMBL" id="JADBGI010000008">
    <property type="protein sequence ID" value="MBE2999186.1"/>
    <property type="molecule type" value="Genomic_DNA"/>
</dbReference>
<dbReference type="InterPro" id="IPR037238">
    <property type="entry name" value="YbiA-like_sf"/>
</dbReference>
<comment type="caution">
    <text evidence="4">The sequence shown here is derived from an EMBL/GenBank/DDBJ whole genome shotgun (WGS) entry which is preliminary data.</text>
</comment>
<dbReference type="NCBIfam" id="TIGR02464">
    <property type="entry name" value="ribofla_fusion"/>
    <property type="match status" value="1"/>
</dbReference>
<evidence type="ECO:0000313" key="5">
    <source>
        <dbReference type="Proteomes" id="UP000806528"/>
    </source>
</evidence>
<evidence type="ECO:0000256" key="1">
    <source>
        <dbReference type="ARBA" id="ARBA00000022"/>
    </source>
</evidence>
<dbReference type="CDD" id="cd15457">
    <property type="entry name" value="NADAR"/>
    <property type="match status" value="1"/>
</dbReference>
<dbReference type="SUPFAM" id="SSF143990">
    <property type="entry name" value="YbiA-like"/>
    <property type="match status" value="1"/>
</dbReference>
<keyword evidence="5" id="KW-1185">Reference proteome</keyword>
<comment type="catalytic activity">
    <reaction evidence="2">
        <text>2,5-diamino-6-hydroxy-4-(5-phosphoribosylamino)-pyrimidine + H2O = 2,5,6-triamino-4-hydroxypyrimidine + D-ribose 5-phosphate</text>
        <dbReference type="Rhea" id="RHEA:23436"/>
        <dbReference type="ChEBI" id="CHEBI:15377"/>
        <dbReference type="ChEBI" id="CHEBI:58614"/>
        <dbReference type="ChEBI" id="CHEBI:78346"/>
        <dbReference type="ChEBI" id="CHEBI:137796"/>
    </reaction>
</comment>
<evidence type="ECO:0000256" key="2">
    <source>
        <dbReference type="ARBA" id="ARBA00000751"/>
    </source>
</evidence>
<dbReference type="RefSeq" id="WP_193121817.1">
    <property type="nucleotide sequence ID" value="NZ_JADBGI010000008.1"/>
</dbReference>
<dbReference type="Proteomes" id="UP000806528">
    <property type="component" value="Unassembled WGS sequence"/>
</dbReference>
<accession>A0ABR9P5R9</accession>
<sequence>MAPTTPADARSVDDLLSLSREADAAEYLFFWGHRKPPSGVSASCLSQWWEAPFTVDGKTYRTAEHYMMAGKARLFGDVGSERRILAAEHPGDAKALGRGVAGFEQGAWEAARYGIVVEGSVAKFGRHPELAAFLLGTGARVLVEASPGDRVWGIGMAKDDPDVGDPRCWRGLNLLGFALMEARARLR</sequence>
<reference evidence="4 5" key="1">
    <citation type="submission" date="2020-09" db="EMBL/GenBank/DDBJ databases">
        <title>Diversity and distribution of actinomycetes associated with coral in the coast of Hainan.</title>
        <authorList>
            <person name="Li F."/>
        </authorList>
    </citation>
    <scope>NUCLEOTIDE SEQUENCE [LARGE SCALE GENOMIC DNA]</scope>
    <source>
        <strain evidence="4 5">HNM0947</strain>
    </source>
</reference>
<comment type="catalytic activity">
    <reaction evidence="1">
        <text>5-amino-6-(5-phospho-D-ribosylamino)uracil + H2O = 5,6-diaminouracil + D-ribose 5-phosphate</text>
        <dbReference type="Rhea" id="RHEA:55020"/>
        <dbReference type="ChEBI" id="CHEBI:15377"/>
        <dbReference type="ChEBI" id="CHEBI:46252"/>
        <dbReference type="ChEBI" id="CHEBI:58453"/>
        <dbReference type="ChEBI" id="CHEBI:78346"/>
    </reaction>
</comment>
<dbReference type="InterPro" id="IPR012816">
    <property type="entry name" value="NADAR"/>
</dbReference>
<proteinExistence type="predicted"/>